<keyword evidence="4" id="KW-1185">Reference proteome</keyword>
<feature type="region of interest" description="Disordered" evidence="2">
    <location>
        <begin position="545"/>
        <end position="567"/>
    </location>
</feature>
<dbReference type="InterPro" id="IPR052109">
    <property type="entry name" value="SRRM_Domain-Containing"/>
</dbReference>
<name>A0A0L0D3M2_THETB</name>
<dbReference type="Proteomes" id="UP000054408">
    <property type="component" value="Unassembled WGS sequence"/>
</dbReference>
<evidence type="ECO:0000256" key="1">
    <source>
        <dbReference type="SAM" id="Coils"/>
    </source>
</evidence>
<feature type="coiled-coil region" evidence="1">
    <location>
        <begin position="333"/>
        <end position="360"/>
    </location>
</feature>
<dbReference type="AlphaFoldDB" id="A0A0L0D3M2"/>
<proteinExistence type="predicted"/>
<evidence type="ECO:0000256" key="2">
    <source>
        <dbReference type="SAM" id="MobiDB-lite"/>
    </source>
</evidence>
<organism evidence="3 4">
    <name type="scientific">Thecamonas trahens ATCC 50062</name>
    <dbReference type="NCBI Taxonomy" id="461836"/>
    <lineage>
        <taxon>Eukaryota</taxon>
        <taxon>Apusozoa</taxon>
        <taxon>Apusomonadida</taxon>
        <taxon>Apusomonadidae</taxon>
        <taxon>Thecamonas</taxon>
    </lineage>
</organism>
<dbReference type="PANTHER" id="PTHR34755">
    <property type="entry name" value="SERINE/ARGININE REPETITIVE MATRIX PROTEIN 3-RELATED"/>
    <property type="match status" value="1"/>
</dbReference>
<feature type="region of interest" description="Disordered" evidence="2">
    <location>
        <begin position="598"/>
        <end position="715"/>
    </location>
</feature>
<gene>
    <name evidence="3" type="ORF">AMSG_03358</name>
</gene>
<dbReference type="PANTHER" id="PTHR34755:SF4">
    <property type="entry name" value="F-BOX DOMAIN-CONTAINING PROTEIN"/>
    <property type="match status" value="1"/>
</dbReference>
<evidence type="ECO:0000313" key="3">
    <source>
        <dbReference type="EMBL" id="KNC46927.1"/>
    </source>
</evidence>
<feature type="compositionally biased region" description="Polar residues" evidence="2">
    <location>
        <begin position="550"/>
        <end position="567"/>
    </location>
</feature>
<evidence type="ECO:0000313" key="4">
    <source>
        <dbReference type="Proteomes" id="UP000054408"/>
    </source>
</evidence>
<feature type="compositionally biased region" description="Low complexity" evidence="2">
    <location>
        <begin position="618"/>
        <end position="627"/>
    </location>
</feature>
<evidence type="ECO:0008006" key="5">
    <source>
        <dbReference type="Google" id="ProtNLM"/>
    </source>
</evidence>
<accession>A0A0L0D3M2</accession>
<protein>
    <recommendedName>
        <fullName evidence="5">Sfi1 spindle body domain-containing protein</fullName>
    </recommendedName>
</protein>
<feature type="compositionally biased region" description="Basic and acidic residues" evidence="2">
    <location>
        <begin position="605"/>
        <end position="614"/>
    </location>
</feature>
<reference evidence="3 4" key="1">
    <citation type="submission" date="2010-05" db="EMBL/GenBank/DDBJ databases">
        <title>The Genome Sequence of Thecamonas trahens ATCC 50062.</title>
        <authorList>
            <consortium name="The Broad Institute Genome Sequencing Platform"/>
            <person name="Russ C."/>
            <person name="Cuomo C."/>
            <person name="Shea T."/>
            <person name="Young S.K."/>
            <person name="Zeng Q."/>
            <person name="Koehrsen M."/>
            <person name="Haas B."/>
            <person name="Borodovsky M."/>
            <person name="Guigo R."/>
            <person name="Alvarado L."/>
            <person name="Berlin A."/>
            <person name="Bochicchio J."/>
            <person name="Borenstein D."/>
            <person name="Chapman S."/>
            <person name="Chen Z."/>
            <person name="Freedman E."/>
            <person name="Gellesch M."/>
            <person name="Goldberg J."/>
            <person name="Griggs A."/>
            <person name="Gujja S."/>
            <person name="Heilman E."/>
            <person name="Heiman D."/>
            <person name="Hepburn T."/>
            <person name="Howarth C."/>
            <person name="Jen D."/>
            <person name="Larson L."/>
            <person name="Mehta T."/>
            <person name="Park D."/>
            <person name="Pearson M."/>
            <person name="Roberts A."/>
            <person name="Saif S."/>
            <person name="Shenoy N."/>
            <person name="Sisk P."/>
            <person name="Stolte C."/>
            <person name="Sykes S."/>
            <person name="Thomson T."/>
            <person name="Walk T."/>
            <person name="White J."/>
            <person name="Yandava C."/>
            <person name="Burger G."/>
            <person name="Gray M.W."/>
            <person name="Holland P.W.H."/>
            <person name="King N."/>
            <person name="Lang F.B.F."/>
            <person name="Roger A.J."/>
            <person name="Ruiz-Trillo I."/>
            <person name="Lander E."/>
            <person name="Nusbaum C."/>
        </authorList>
    </citation>
    <scope>NUCLEOTIDE SEQUENCE [LARGE SCALE GENOMIC DNA]</scope>
    <source>
        <strain evidence="3 4">ATCC 50062</strain>
    </source>
</reference>
<feature type="compositionally biased region" description="Low complexity" evidence="2">
    <location>
        <begin position="659"/>
        <end position="668"/>
    </location>
</feature>
<dbReference type="EMBL" id="GL349444">
    <property type="protein sequence ID" value="KNC46927.1"/>
    <property type="molecule type" value="Genomic_DNA"/>
</dbReference>
<dbReference type="RefSeq" id="XP_013760200.1">
    <property type="nucleotide sequence ID" value="XM_013904746.1"/>
</dbReference>
<keyword evidence="1" id="KW-0175">Coiled coil</keyword>
<sequence length="715" mass="76621">MAKWLAARAARWRAAELMARSHGRQRLRSVLRAWAAEAASAAPFSQARAAAAEEMANERIVRRARLALLDWKELATSPRWSAKARRAAHQRRVERVTARLEAALPPRGGVRITPDILAAAIDDDAIAQWHAMIGARLGRTALRAWHAYTVRMRTAGVVNNAAFLTAKVNAHQVAYAEQLATMRKAFTAWKRASIVEHRLVAMGRAARRAELGAALKAWRVAAARQRALKLAVVDRWLVTVSWRMMVTFRAWRLWALQRRQARLPQQALMAAFQRRRTRNVLAATFSAWASIVPKRVEAVIIAEDYALLRRENAALRANLTVAVESAAASADALQHAHLALANYEDRLLAAEDANVKLRIQVLALQRKLGLKPVAPEARGAVSRGSQTVLLPAPLRISPVSSPRVALLGPPGHAPIPMRAGGGMDAGGGAPPHGRRTPTSPLARFSSSAVASDGSAVWRSRSRSPSISAQLSPLDTSTGSLARSISFSENTDLSDSQTMVIRTDSVAGSALLQALSAISSSGSYSSSSSSSSLSLRSSFTCPRHPMHGATASDTSDNVSSCSTPQLTNPMRSTIQKAFPSGMVARRNILLASGRSSSAASLSRCQPAEKRPRRASELPSFSFSSSSSSDIVSPREELISRPASAVAHAVPDTGGADEHSSSSLSSSSSSTPLIIHQAAQHSCSSSSSTPVVVQQNRHESDDSDSAISIDAARPRTL</sequence>
<dbReference type="GeneID" id="25562970"/>